<dbReference type="GO" id="GO:0006281">
    <property type="term" value="P:DNA repair"/>
    <property type="evidence" value="ECO:0007669"/>
    <property type="project" value="InterPro"/>
</dbReference>
<comment type="similarity">
    <text evidence="1 11">Belongs to the replication factor A protein 1 family.</text>
</comment>
<evidence type="ECO:0000256" key="7">
    <source>
        <dbReference type="ARBA" id="ARBA00022833"/>
    </source>
</evidence>
<dbReference type="GO" id="GO:0003723">
    <property type="term" value="F:RNA binding"/>
    <property type="evidence" value="ECO:0007669"/>
    <property type="project" value="TreeGrafter"/>
</dbReference>
<comment type="similarity">
    <text evidence="10">Belongs to the pescadillo family.</text>
</comment>
<dbReference type="Gene3D" id="2.40.50.140">
    <property type="entry name" value="Nucleic acid-binding proteins"/>
    <property type="match status" value="4"/>
</dbReference>
<evidence type="ECO:0000313" key="15">
    <source>
        <dbReference type="Proteomes" id="UP001174909"/>
    </source>
</evidence>
<dbReference type="Pfam" id="PF08646">
    <property type="entry name" value="Rep_fac-A_C"/>
    <property type="match status" value="1"/>
</dbReference>
<comment type="function">
    <text evidence="10">Required for maturation of ribosomal RNAs and formation of the large ribosomal subunit.</text>
</comment>
<dbReference type="GO" id="GO:0008270">
    <property type="term" value="F:zinc ion binding"/>
    <property type="evidence" value="ECO:0007669"/>
    <property type="project" value="UniProtKB-KW"/>
</dbReference>
<dbReference type="InterPro" id="IPR007199">
    <property type="entry name" value="Rep_factor-A_N"/>
</dbReference>
<keyword evidence="2 10" id="KW-0690">Ribosome biogenesis</keyword>
<dbReference type="GO" id="GO:0006310">
    <property type="term" value="P:DNA recombination"/>
    <property type="evidence" value="ECO:0007669"/>
    <property type="project" value="InterPro"/>
</dbReference>
<evidence type="ECO:0000313" key="14">
    <source>
        <dbReference type="EMBL" id="CAI8015126.1"/>
    </source>
</evidence>
<evidence type="ECO:0000256" key="12">
    <source>
        <dbReference type="SAM" id="MobiDB-lite"/>
    </source>
</evidence>
<dbReference type="GO" id="GO:0070545">
    <property type="term" value="C:PeBoW complex"/>
    <property type="evidence" value="ECO:0007669"/>
    <property type="project" value="TreeGrafter"/>
</dbReference>
<evidence type="ECO:0000256" key="8">
    <source>
        <dbReference type="ARBA" id="ARBA00023125"/>
    </source>
</evidence>
<dbReference type="NCBIfam" id="TIGR00617">
    <property type="entry name" value="rpa1"/>
    <property type="match status" value="1"/>
</dbReference>
<sequence length="1080" mass="121080">MGKRKKKGECGAATSYISRNQALKKLQLSLSDFRRLCILKGIYPHEPPNVKKVNKGSTAQRTFYYYKDIQFLAHEPLLEKFREFKEFMKRVRRAAHKKNPAKAEKMMEKKPVYALDHIVRERYPTFTDALRDIDDALTMIFLFSTLPQYRRLQAQVVHNCKRLCVEFMHFLIESRSLRKVFLSIKGIYYQAEIQGQTITWITPYSFTQKMPSDVDFRVMLTFVEFYATLVGFINFKLYHSLNLKYPPQIEGLTPLPEAAVIPSQVVEDEDSLLLSDDHTEVLASLGHSLARVVVEEAGDEADDDEEEIPVEMSILVFLKCVTVCSAQKTMCFGGAASWETTSGKGASFSEPDEGVTHQVVDRPLQAHRFLGRHYVQPQWVLDSVNRGRLLPTSEYSPGSVLPPHLSPFVCEGADDYVPPERQMELREEAEEEEEEGDMETEDQKVTERVLPTVPVAKVPNVVGTVVRETEVGSGGEEEGEEEGEEGEAAKKRRREEKKLAIMMMPKRRRRLYEKAILRQRNAPDKPVLQVMNMKKIQSEQQAAERYRLQVSDGLNFQPCMLATQMNQKIASGELDRFSIVRVIRYLCNTIHDRRIIIIIQMEVLCRGSEVGGPIGKPEALELLKVSGDQNGGGGGASRPAAAGGGGESYNSYNGGSASNSRASYSSPRSADPPKPYSSAAPPSRPGIDVSPGSSSQRTVFPIASLSPYQSKWTIRVRVASKPSIRTWSNSRGEGRVLNVDLVDETGEIRAVGFNEMADKMQGLLELGQVYFVSRGRLKPANKKFSSVKNDYELMLGDETSIELCTEGAPDLPTLQYNFTTIAEIENIEPNTLIDVIGVCKSAAEVTSVTSRSTGKQIPKRDVQLMDRSGKVVSLTLWGSEAEAFDGSSCPVIALKGCKVSDYGQAAGFLTVDQVRELDLGHGEKPDYFNCKATITFCRKDNCLYKACSNADCNKKVTEHEGQYTCEKCNQTSPNFKYRIVLSISTADYSGSQYLTCFQETAMEVLGTSAEDLGSMKESDEQAFDNVFQQANFKEYTFRVRTKMDTFNDEQRLKCYCVAATPVTYAQETRRRIEEIRAMLA</sequence>
<dbReference type="InterPro" id="IPR036420">
    <property type="entry name" value="BRCT_dom_sf"/>
</dbReference>
<evidence type="ECO:0000256" key="3">
    <source>
        <dbReference type="ARBA" id="ARBA00022552"/>
    </source>
</evidence>
<evidence type="ECO:0000256" key="1">
    <source>
        <dbReference type="ARBA" id="ARBA00005690"/>
    </source>
</evidence>
<organism evidence="14 15">
    <name type="scientific">Geodia barretti</name>
    <name type="common">Barrett's horny sponge</name>
    <dbReference type="NCBI Taxonomy" id="519541"/>
    <lineage>
        <taxon>Eukaryota</taxon>
        <taxon>Metazoa</taxon>
        <taxon>Porifera</taxon>
        <taxon>Demospongiae</taxon>
        <taxon>Heteroscleromorpha</taxon>
        <taxon>Tetractinellida</taxon>
        <taxon>Astrophorina</taxon>
        <taxon>Geodiidae</taxon>
        <taxon>Geodia</taxon>
    </lineage>
</organism>
<dbReference type="PANTHER" id="PTHR12221:SF6">
    <property type="entry name" value="PESCADILLO HOMOLOG"/>
    <property type="match status" value="1"/>
</dbReference>
<dbReference type="CDD" id="cd04475">
    <property type="entry name" value="RPA1_DBD_B"/>
    <property type="match status" value="1"/>
</dbReference>
<evidence type="ECO:0000256" key="4">
    <source>
        <dbReference type="ARBA" id="ARBA00022705"/>
    </source>
</evidence>
<keyword evidence="7 11" id="KW-0862">Zinc</keyword>
<evidence type="ECO:0000256" key="9">
    <source>
        <dbReference type="ARBA" id="ARBA00023242"/>
    </source>
</evidence>
<evidence type="ECO:0000256" key="5">
    <source>
        <dbReference type="ARBA" id="ARBA00022723"/>
    </source>
</evidence>
<keyword evidence="9 10" id="KW-0539">Nucleus</keyword>
<dbReference type="InterPro" id="IPR001357">
    <property type="entry name" value="BRCT_dom"/>
</dbReference>
<evidence type="ECO:0000259" key="13">
    <source>
        <dbReference type="PROSITE" id="PS50172"/>
    </source>
</evidence>
<dbReference type="FunFam" id="2.40.50.140:FF:000041">
    <property type="entry name" value="Replication protein A subunit"/>
    <property type="match status" value="1"/>
</dbReference>
<proteinExistence type="inferred from homology"/>
<dbReference type="Gene3D" id="3.40.50.10190">
    <property type="entry name" value="BRCT domain"/>
    <property type="match status" value="1"/>
</dbReference>
<evidence type="ECO:0000256" key="6">
    <source>
        <dbReference type="ARBA" id="ARBA00022771"/>
    </source>
</evidence>
<feature type="region of interest" description="Disordered" evidence="12">
    <location>
        <begin position="469"/>
        <end position="495"/>
    </location>
</feature>
<dbReference type="GO" id="GO:0030687">
    <property type="term" value="C:preribosome, large subunit precursor"/>
    <property type="evidence" value="ECO:0007669"/>
    <property type="project" value="UniProtKB-UniRule"/>
</dbReference>
<keyword evidence="8 11" id="KW-0238">DNA-binding</keyword>
<dbReference type="FunFam" id="2.40.50.140:FF:000090">
    <property type="entry name" value="Replication protein A subunit"/>
    <property type="match status" value="1"/>
</dbReference>
<dbReference type="PROSITE" id="PS50172">
    <property type="entry name" value="BRCT"/>
    <property type="match status" value="1"/>
</dbReference>
<dbReference type="Pfam" id="PF06732">
    <property type="entry name" value="Pescadillo_N"/>
    <property type="match status" value="1"/>
</dbReference>
<dbReference type="Pfam" id="PF04057">
    <property type="entry name" value="Rep-A_N"/>
    <property type="match status" value="1"/>
</dbReference>
<dbReference type="Pfam" id="PF01336">
    <property type="entry name" value="tRNA_anti-codon"/>
    <property type="match status" value="1"/>
</dbReference>
<reference evidence="14" key="1">
    <citation type="submission" date="2023-03" db="EMBL/GenBank/DDBJ databases">
        <authorList>
            <person name="Steffen K."/>
            <person name="Cardenas P."/>
        </authorList>
    </citation>
    <scope>NUCLEOTIDE SEQUENCE</scope>
</reference>
<feature type="region of interest" description="Disordered" evidence="12">
    <location>
        <begin position="424"/>
        <end position="445"/>
    </location>
</feature>
<dbReference type="GO" id="GO:0000463">
    <property type="term" value="P:maturation of LSU-rRNA from tricistronic rRNA transcript (SSU-rRNA, 5.8S rRNA, LSU-rRNA)"/>
    <property type="evidence" value="ECO:0007669"/>
    <property type="project" value="UniProtKB-UniRule"/>
</dbReference>
<evidence type="ECO:0000256" key="10">
    <source>
        <dbReference type="HAMAP-Rule" id="MF_03028"/>
    </source>
</evidence>
<feature type="region of interest" description="Disordered" evidence="12">
    <location>
        <begin position="652"/>
        <end position="696"/>
    </location>
</feature>
<dbReference type="SUPFAM" id="SSF50249">
    <property type="entry name" value="Nucleic acid-binding proteins"/>
    <property type="match status" value="4"/>
</dbReference>
<keyword evidence="15" id="KW-1185">Reference proteome</keyword>
<evidence type="ECO:0000256" key="11">
    <source>
        <dbReference type="RuleBase" id="RU364130"/>
    </source>
</evidence>
<dbReference type="HAMAP" id="MF_03028">
    <property type="entry name" value="Pescadillo"/>
    <property type="match status" value="1"/>
</dbReference>
<feature type="compositionally biased region" description="Acidic residues" evidence="12">
    <location>
        <begin position="475"/>
        <end position="486"/>
    </location>
</feature>
<dbReference type="InterPro" id="IPR047192">
    <property type="entry name" value="Euk_RPA1_DBD_C"/>
</dbReference>
<dbReference type="AlphaFoldDB" id="A0AA35RRN7"/>
<dbReference type="CDD" id="cd04474">
    <property type="entry name" value="RPA1_DBD_A"/>
    <property type="match status" value="1"/>
</dbReference>
<keyword evidence="6 11" id="KW-0863">Zinc-finger</keyword>
<protein>
    <recommendedName>
        <fullName evidence="10">Pescadillo homolog</fullName>
    </recommendedName>
</protein>
<dbReference type="GO" id="GO:0006260">
    <property type="term" value="P:DNA replication"/>
    <property type="evidence" value="ECO:0007669"/>
    <property type="project" value="UniProtKB-KW"/>
</dbReference>
<dbReference type="Pfam" id="PF16900">
    <property type="entry name" value="REPA_OB_2"/>
    <property type="match status" value="1"/>
</dbReference>
<dbReference type="Proteomes" id="UP001174909">
    <property type="component" value="Unassembled WGS sequence"/>
</dbReference>
<keyword evidence="4 11" id="KW-0235">DNA replication</keyword>
<comment type="subunit">
    <text evidence="11">Component of the heterotrimeric canonical replication protein A complex (RPA).</text>
</comment>
<feature type="compositionally biased region" description="Acidic residues" evidence="12">
    <location>
        <begin position="427"/>
        <end position="440"/>
    </location>
</feature>
<dbReference type="GO" id="GO:0005654">
    <property type="term" value="C:nucleoplasm"/>
    <property type="evidence" value="ECO:0007669"/>
    <property type="project" value="UniProtKB-SubCell"/>
</dbReference>
<dbReference type="PANTHER" id="PTHR12221">
    <property type="entry name" value="PESCADILLO - RELATED"/>
    <property type="match status" value="1"/>
</dbReference>
<dbReference type="GO" id="GO:0000466">
    <property type="term" value="P:maturation of 5.8S rRNA from tricistronic rRNA transcript (SSU-rRNA, 5.8S rRNA, LSU-rRNA)"/>
    <property type="evidence" value="ECO:0007669"/>
    <property type="project" value="UniProtKB-UniRule"/>
</dbReference>
<accession>A0AA35RRN7</accession>
<name>A0AA35RRN7_GEOBA</name>
<dbReference type="InterPro" id="IPR004591">
    <property type="entry name" value="Rfa1"/>
</dbReference>
<evidence type="ECO:0000256" key="2">
    <source>
        <dbReference type="ARBA" id="ARBA00022517"/>
    </source>
</evidence>
<feature type="compositionally biased region" description="Low complexity" evidence="12">
    <location>
        <begin position="652"/>
        <end position="669"/>
    </location>
</feature>
<keyword evidence="5 11" id="KW-0479">Metal-binding</keyword>
<gene>
    <name evidence="14" type="ORF">GBAR_LOCUS9418</name>
</gene>
<comment type="caution">
    <text evidence="14">The sequence shown here is derived from an EMBL/GenBank/DDBJ whole genome shotgun (WGS) entry which is preliminary data.</text>
</comment>
<dbReference type="GO" id="GO:0003677">
    <property type="term" value="F:DNA binding"/>
    <property type="evidence" value="ECO:0007669"/>
    <property type="project" value="UniProtKB-KW"/>
</dbReference>
<comment type="function">
    <text evidence="11">As part of the heterotrimeric replication protein A complex (RPA/RP-A), binds and stabilizes single-stranded DNA intermediates, that form during DNA replication or upon DNA stress. It prevents their reannealing and in parallel, recruits and activates different proteins and complexes involved in DNA metabolism. Thereby, it plays an essential role both in DNA replication and the cellular response to DNA damage.</text>
</comment>
<dbReference type="InterPro" id="IPR012340">
    <property type="entry name" value="NA-bd_OB-fold"/>
</dbReference>
<dbReference type="InterPro" id="IPR013955">
    <property type="entry name" value="Rep_factor-A_C"/>
</dbReference>
<keyword evidence="3 10" id="KW-0698">rRNA processing</keyword>
<dbReference type="EMBL" id="CASHTH010001422">
    <property type="protein sequence ID" value="CAI8015126.1"/>
    <property type="molecule type" value="Genomic_DNA"/>
</dbReference>
<dbReference type="CDD" id="cd04476">
    <property type="entry name" value="RPA1_DBD_C"/>
    <property type="match status" value="1"/>
</dbReference>
<dbReference type="InterPro" id="IPR004365">
    <property type="entry name" value="NA-bd_OB_tRNA"/>
</dbReference>
<dbReference type="InterPro" id="IPR010613">
    <property type="entry name" value="PES"/>
</dbReference>
<dbReference type="GO" id="GO:0043021">
    <property type="term" value="F:ribonucleoprotein complex binding"/>
    <property type="evidence" value="ECO:0007669"/>
    <property type="project" value="UniProtKB-UniRule"/>
</dbReference>
<feature type="domain" description="BRCT" evidence="13">
    <location>
        <begin position="375"/>
        <end position="397"/>
    </location>
</feature>
<comment type="subcellular location">
    <subcellularLocation>
        <location evidence="10">Nucleus</location>
        <location evidence="10">Nucleolus</location>
    </subcellularLocation>
    <subcellularLocation>
        <location evidence="10">Nucleus</location>
        <location evidence="10">Nucleoplasm</location>
    </subcellularLocation>
</comment>
<dbReference type="FunFam" id="2.40.50.140:FF:000117">
    <property type="entry name" value="Replication protein A subunit"/>
    <property type="match status" value="1"/>
</dbReference>
<dbReference type="SUPFAM" id="SSF52113">
    <property type="entry name" value="BRCT domain"/>
    <property type="match status" value="1"/>
</dbReference>
<dbReference type="InterPro" id="IPR031657">
    <property type="entry name" value="REPA_OB_2"/>
</dbReference>
<dbReference type="CDD" id="cd04477">
    <property type="entry name" value="RPA1N"/>
    <property type="match status" value="1"/>
</dbReference>